<evidence type="ECO:0000256" key="1">
    <source>
        <dbReference type="SAM" id="Coils"/>
    </source>
</evidence>
<gene>
    <name evidence="2" type="ORF">BECKUNK1418G_GA0071005_12163</name>
    <name evidence="3" type="ORF">BECKUNK1418H_GA0071006_12197</name>
</gene>
<keyword evidence="1" id="KW-0175">Coiled coil</keyword>
<dbReference type="EMBL" id="CAADFZ010000216">
    <property type="protein sequence ID" value="VFK68217.1"/>
    <property type="molecule type" value="Genomic_DNA"/>
</dbReference>
<sequence length="107" mass="13047">MKLLKIENKLGYYLKESEDYEPVDKITKDQLLRLVDLTLANDVEFDEYDDKQIQHQAHRIVYKSLYEKLRSLQERKQEFMDESEQLYRQDYEKYREESSQQGASSNR</sequence>
<name>A0A451AQB3_9GAMM</name>
<organism evidence="2">
    <name type="scientific">Candidatus Kentrum sp. UNK</name>
    <dbReference type="NCBI Taxonomy" id="2126344"/>
    <lineage>
        <taxon>Bacteria</taxon>
        <taxon>Pseudomonadati</taxon>
        <taxon>Pseudomonadota</taxon>
        <taxon>Gammaproteobacteria</taxon>
        <taxon>Candidatus Kentrum</taxon>
    </lineage>
</organism>
<evidence type="ECO:0000313" key="3">
    <source>
        <dbReference type="EMBL" id="VFK73564.1"/>
    </source>
</evidence>
<dbReference type="EMBL" id="CAADGD010000219">
    <property type="protein sequence ID" value="VFK73564.1"/>
    <property type="molecule type" value="Genomic_DNA"/>
</dbReference>
<reference evidence="2" key="1">
    <citation type="submission" date="2019-02" db="EMBL/GenBank/DDBJ databases">
        <authorList>
            <person name="Gruber-Vodicka R. H."/>
            <person name="Seah K. B. B."/>
        </authorList>
    </citation>
    <scope>NUCLEOTIDE SEQUENCE</scope>
    <source>
        <strain evidence="3">BECK_BY19</strain>
        <strain evidence="2">BECK_BY8</strain>
    </source>
</reference>
<proteinExistence type="predicted"/>
<feature type="coiled-coil region" evidence="1">
    <location>
        <begin position="62"/>
        <end position="89"/>
    </location>
</feature>
<evidence type="ECO:0000313" key="2">
    <source>
        <dbReference type="EMBL" id="VFK68217.1"/>
    </source>
</evidence>
<protein>
    <submittedName>
        <fullName evidence="2">Uncharacterized protein</fullName>
    </submittedName>
</protein>
<accession>A0A451AQB3</accession>
<dbReference type="AlphaFoldDB" id="A0A451AQB3"/>